<dbReference type="AlphaFoldDB" id="A0A423SHR9"/>
<gene>
    <name evidence="1" type="ORF">C7M84_018300</name>
</gene>
<sequence>MSATHRDYQRAAPNPLTALTSFLSSDAADNRTPTEILHHFQRLLTRIGATLPPDVMRSLFLKRLPDYPANPGWCQMPHWSKLALQADAMLVARATNIVNSNSVCCNHHLRRDVGSPCSPCRHTNPRRAEDIHTGNVLTPRPRFRTPSPPHIEQNIRRSTTPIHTASSLPRSFTRRAKSGRNRGNWARLSFADLGERLLYVRDASSSIRFLIDTGTEVSLLPASHRDKRFLLPHSGSCQHITHQQLWRAFKDPLRGSRARPTIQVDLPRRRRPTHHRRRLLGTLRSDGRSAIYGPNPPIPGPARTLLRVLVTVPNYNCASRSWRPSRTSWREFRPLTKRSSELPSHGTRSSHIVTHVPLPTLAAVHVRPTDVVVPRRSSTT</sequence>
<dbReference type="PROSITE" id="PS00141">
    <property type="entry name" value="ASP_PROTEASE"/>
    <property type="match status" value="1"/>
</dbReference>
<proteinExistence type="predicted"/>
<evidence type="ECO:0008006" key="3">
    <source>
        <dbReference type="Google" id="ProtNLM"/>
    </source>
</evidence>
<dbReference type="GO" id="GO:0004190">
    <property type="term" value="F:aspartic-type endopeptidase activity"/>
    <property type="evidence" value="ECO:0007669"/>
    <property type="project" value="InterPro"/>
</dbReference>
<dbReference type="EMBL" id="QCYY01003376">
    <property type="protein sequence ID" value="ROT63800.1"/>
    <property type="molecule type" value="Genomic_DNA"/>
</dbReference>
<dbReference type="Proteomes" id="UP000283509">
    <property type="component" value="Unassembled WGS sequence"/>
</dbReference>
<reference evidence="1 2" key="2">
    <citation type="submission" date="2019-01" db="EMBL/GenBank/DDBJ databases">
        <title>The decoding of complex shrimp genome reveals the adaptation for benthos swimmer, frequently molting mechanism and breeding impact on genome.</title>
        <authorList>
            <person name="Sun Y."/>
            <person name="Gao Y."/>
            <person name="Yu Y."/>
        </authorList>
    </citation>
    <scope>NUCLEOTIDE SEQUENCE [LARGE SCALE GENOMIC DNA]</scope>
    <source>
        <tissue evidence="1">Muscle</tissue>
    </source>
</reference>
<dbReference type="InterPro" id="IPR001969">
    <property type="entry name" value="Aspartic_peptidase_AS"/>
</dbReference>
<organism evidence="1 2">
    <name type="scientific">Penaeus vannamei</name>
    <name type="common">Whiteleg shrimp</name>
    <name type="synonym">Litopenaeus vannamei</name>
    <dbReference type="NCBI Taxonomy" id="6689"/>
    <lineage>
        <taxon>Eukaryota</taxon>
        <taxon>Metazoa</taxon>
        <taxon>Ecdysozoa</taxon>
        <taxon>Arthropoda</taxon>
        <taxon>Crustacea</taxon>
        <taxon>Multicrustacea</taxon>
        <taxon>Malacostraca</taxon>
        <taxon>Eumalacostraca</taxon>
        <taxon>Eucarida</taxon>
        <taxon>Decapoda</taxon>
        <taxon>Dendrobranchiata</taxon>
        <taxon>Penaeoidea</taxon>
        <taxon>Penaeidae</taxon>
        <taxon>Penaeus</taxon>
    </lineage>
</organism>
<accession>A0A423SHR9</accession>
<name>A0A423SHR9_PENVA</name>
<evidence type="ECO:0000313" key="2">
    <source>
        <dbReference type="Proteomes" id="UP000283509"/>
    </source>
</evidence>
<reference evidence="1 2" key="1">
    <citation type="submission" date="2018-04" db="EMBL/GenBank/DDBJ databases">
        <authorList>
            <person name="Zhang X."/>
            <person name="Yuan J."/>
            <person name="Li F."/>
            <person name="Xiang J."/>
        </authorList>
    </citation>
    <scope>NUCLEOTIDE SEQUENCE [LARGE SCALE GENOMIC DNA]</scope>
    <source>
        <tissue evidence="1">Muscle</tissue>
    </source>
</reference>
<evidence type="ECO:0000313" key="1">
    <source>
        <dbReference type="EMBL" id="ROT63800.1"/>
    </source>
</evidence>
<dbReference type="GO" id="GO:0006508">
    <property type="term" value="P:proteolysis"/>
    <property type="evidence" value="ECO:0007669"/>
    <property type="project" value="InterPro"/>
</dbReference>
<keyword evidence="2" id="KW-1185">Reference proteome</keyword>
<comment type="caution">
    <text evidence="1">The sequence shown here is derived from an EMBL/GenBank/DDBJ whole genome shotgun (WGS) entry which is preliminary data.</text>
</comment>
<protein>
    <recommendedName>
        <fullName evidence="3">Peptidase A2 domain-containing protein</fullName>
    </recommendedName>
</protein>